<dbReference type="AlphaFoldDB" id="A0A7G7YR00"/>
<dbReference type="InterPro" id="IPR029069">
    <property type="entry name" value="HotDog_dom_sf"/>
</dbReference>
<evidence type="ECO:0000313" key="3">
    <source>
        <dbReference type="EMBL" id="QNH96920.1"/>
    </source>
</evidence>
<comment type="similarity">
    <text evidence="1">Belongs to the thioesterase PaaI family.</text>
</comment>
<evidence type="ECO:0000256" key="2">
    <source>
        <dbReference type="ARBA" id="ARBA00022801"/>
    </source>
</evidence>
<dbReference type="KEGG" id="cans:GP473_04160"/>
<sequence length="169" mass="17961">MQFHEAAARAVTEELPPEIVDLINESNEVGVNLDSHLGVTYTAAGPNGVTMRLEISDKHLQPWGVTHGGIYAALGESAGSVAAYIAAGAGPAVMGTSNHTDFLRPSKKGDVIVTTARPEHVGRTTQLWRIEHRNERTGKLVALTHLKTAVVPEPVVDSKPNGKEEGSRG</sequence>
<protein>
    <submittedName>
        <fullName evidence="3">Hotdog fold thioesterase</fullName>
    </submittedName>
</protein>
<dbReference type="PANTHER" id="PTHR43240">
    <property type="entry name" value="1,4-DIHYDROXY-2-NAPHTHOYL-COA THIOESTERASE 1"/>
    <property type="match status" value="1"/>
</dbReference>
<dbReference type="SUPFAM" id="SSF54637">
    <property type="entry name" value="Thioesterase/thiol ester dehydrase-isomerase"/>
    <property type="match status" value="1"/>
</dbReference>
<keyword evidence="4" id="KW-1185">Reference proteome</keyword>
<dbReference type="Pfam" id="PF03061">
    <property type="entry name" value="4HBT"/>
    <property type="match status" value="1"/>
</dbReference>
<dbReference type="EMBL" id="CP046883">
    <property type="protein sequence ID" value="QNH96920.1"/>
    <property type="molecule type" value="Genomic_DNA"/>
</dbReference>
<dbReference type="GO" id="GO:0061522">
    <property type="term" value="F:1,4-dihydroxy-2-naphthoyl-CoA thioesterase activity"/>
    <property type="evidence" value="ECO:0007669"/>
    <property type="project" value="TreeGrafter"/>
</dbReference>
<dbReference type="Gene3D" id="3.10.129.10">
    <property type="entry name" value="Hotdog Thioesterase"/>
    <property type="match status" value="1"/>
</dbReference>
<dbReference type="GO" id="GO:0005829">
    <property type="term" value="C:cytosol"/>
    <property type="evidence" value="ECO:0007669"/>
    <property type="project" value="TreeGrafter"/>
</dbReference>
<dbReference type="InterPro" id="IPR006683">
    <property type="entry name" value="Thioestr_dom"/>
</dbReference>
<organism evidence="3 4">
    <name type="scientific">Corynebacterium anserum</name>
    <dbReference type="NCBI Taxonomy" id="2684406"/>
    <lineage>
        <taxon>Bacteria</taxon>
        <taxon>Bacillati</taxon>
        <taxon>Actinomycetota</taxon>
        <taxon>Actinomycetes</taxon>
        <taxon>Mycobacteriales</taxon>
        <taxon>Corynebacteriaceae</taxon>
        <taxon>Corynebacterium</taxon>
    </lineage>
</organism>
<dbReference type="InterPro" id="IPR003736">
    <property type="entry name" value="PAAI_dom"/>
</dbReference>
<dbReference type="CDD" id="cd03443">
    <property type="entry name" value="PaaI_thioesterase"/>
    <property type="match status" value="1"/>
</dbReference>
<reference evidence="3 4" key="1">
    <citation type="submission" date="2019-12" db="EMBL/GenBank/DDBJ databases">
        <title>Corynebacterium sp. nov., isolated from feces of the Anser Albifrons in China.</title>
        <authorList>
            <person name="Liu Q."/>
        </authorList>
    </citation>
    <scope>NUCLEOTIDE SEQUENCE [LARGE SCALE GENOMIC DNA]</scope>
    <source>
        <strain evidence="3 4">23H37-10</strain>
    </source>
</reference>
<evidence type="ECO:0000313" key="4">
    <source>
        <dbReference type="Proteomes" id="UP000515275"/>
    </source>
</evidence>
<gene>
    <name evidence="3" type="ORF">GP473_04160</name>
</gene>
<accession>A0A7G7YR00</accession>
<keyword evidence="2" id="KW-0378">Hydrolase</keyword>
<dbReference type="PANTHER" id="PTHR43240:SF5">
    <property type="entry name" value="1,4-DIHYDROXY-2-NAPHTHOYL-COA THIOESTERASE 1"/>
    <property type="match status" value="1"/>
</dbReference>
<name>A0A7G7YR00_9CORY</name>
<proteinExistence type="inferred from homology"/>
<evidence type="ECO:0000256" key="1">
    <source>
        <dbReference type="ARBA" id="ARBA00008324"/>
    </source>
</evidence>
<dbReference type="Proteomes" id="UP000515275">
    <property type="component" value="Chromosome"/>
</dbReference>
<dbReference type="NCBIfam" id="TIGR00369">
    <property type="entry name" value="unchar_dom_1"/>
    <property type="match status" value="1"/>
</dbReference>